<dbReference type="GeneID" id="66071858"/>
<evidence type="ECO:0000313" key="1">
    <source>
        <dbReference type="EMBL" id="KAG7086861.1"/>
    </source>
</evidence>
<accession>A0A9P7RNG1</accession>
<gene>
    <name evidence="1" type="ORF">E1B28_002782</name>
</gene>
<sequence>MKTGSPRCTYQNCSPLAYRIQPSWILKPSQDRRRVLRQHDSEYLSNTSTILLDRQSTLLNCDLSFLHKLGRDFRTTPRGPRNAEGFEPRFNHAHRRAHKRLKSLFVAKGILVLEEFCATLSRNWHINWVYCHQFVQHVCMLTSRSHSRCRRHRGWFEEWFPLNSGEADRLTVTATTRNLNF</sequence>
<reference evidence="1" key="1">
    <citation type="journal article" date="2021" name="Genome Biol. Evol.">
        <title>The assembled and annotated genome of the fairy-ring fungus Marasmius oreades.</title>
        <authorList>
            <person name="Hiltunen M."/>
            <person name="Ament-Velasquez S.L."/>
            <person name="Johannesson H."/>
        </authorList>
    </citation>
    <scope>NUCLEOTIDE SEQUENCE</scope>
    <source>
        <strain evidence="1">03SP1</strain>
    </source>
</reference>
<dbReference type="KEGG" id="more:E1B28_002782"/>
<evidence type="ECO:0000313" key="2">
    <source>
        <dbReference type="Proteomes" id="UP001049176"/>
    </source>
</evidence>
<dbReference type="AlphaFoldDB" id="A0A9P7RNG1"/>
<protein>
    <submittedName>
        <fullName evidence="1">Uncharacterized protein</fullName>
    </submittedName>
</protein>
<dbReference type="Proteomes" id="UP001049176">
    <property type="component" value="Chromosome 10"/>
</dbReference>
<dbReference type="EMBL" id="CM032190">
    <property type="protein sequence ID" value="KAG7086861.1"/>
    <property type="molecule type" value="Genomic_DNA"/>
</dbReference>
<proteinExistence type="predicted"/>
<keyword evidence="2" id="KW-1185">Reference proteome</keyword>
<comment type="caution">
    <text evidence="1">The sequence shown here is derived from an EMBL/GenBank/DDBJ whole genome shotgun (WGS) entry which is preliminary data.</text>
</comment>
<organism evidence="1 2">
    <name type="scientific">Marasmius oreades</name>
    <name type="common">fairy-ring Marasmius</name>
    <dbReference type="NCBI Taxonomy" id="181124"/>
    <lineage>
        <taxon>Eukaryota</taxon>
        <taxon>Fungi</taxon>
        <taxon>Dikarya</taxon>
        <taxon>Basidiomycota</taxon>
        <taxon>Agaricomycotina</taxon>
        <taxon>Agaricomycetes</taxon>
        <taxon>Agaricomycetidae</taxon>
        <taxon>Agaricales</taxon>
        <taxon>Marasmiineae</taxon>
        <taxon>Marasmiaceae</taxon>
        <taxon>Marasmius</taxon>
    </lineage>
</organism>
<name>A0A9P7RNG1_9AGAR</name>
<dbReference type="RefSeq" id="XP_043003332.1">
    <property type="nucleotide sequence ID" value="XM_043159727.1"/>
</dbReference>